<keyword evidence="5" id="KW-0539">Nucleus</keyword>
<evidence type="ECO:0000256" key="2">
    <source>
        <dbReference type="ARBA" id="ARBA00023015"/>
    </source>
</evidence>
<sequence length="755" mass="85753">MIPPGDCMYAGRKRRKPIPKQKPAVVSEKSNPSKRHRDRLNAELDRLASLLPFSPDIISKLDKLSVLRLSVSYLRVKSFFQAIQEKTPRKHISQPVNHESMKESTPIENSITESELLLESLSGFALVVSTEGMIFYASSTIVDYLGFHQTDVMHQNVFDYIHVDDRQEFRRQLHWSMNPPQQVASQEHHLAAGMEEDYILSSLFNAQESDGVPPECSSFLKRCFISRVRCLLDSTSGFLTMQFQGRLKFLYGQKKKTASAAVLPPQLALFCVAVPVLLPSITEMKMKSMVMRTKHKAGVTDTMEKKAKGGEVSEAQCKNGYHYVKFADMIHNAETHLKVMNNGENGVPVFRVLTNEDQWNWVQANAQLVYRNGCPEYVIVTQQSMKDKEDAENLKMEASNSGMNENDEVHLLNCSNDTSGQQRHHNHWTKEGIKQKLELNKSEGCYTQDEPFNFCKSSLGGEKAPNLDNPWAVISSTGAQLIRTGQNMNGLPSKPAHYGKPGIYKMSPSCHHIRNDTHIPKLYSTSQNPEMDNFTADVMKSENTYVSHVGCYNNRMFPETPIKVEQESDSENGCDIYDISQSRTWTCKEEVENKFGIGYSEGILLKTEADYYEQHSPCQKNKNNMGVPFNRHYQDTSSGSRPLKYVLPKALTQFSPQRLPHLENLSSNPSANCLDNPAYGHNSMEHEGFDQQEYKLAYEFKSHNLIHAIKREPMDSPPWSDINQKVIQTPLQRNIMPNCIMNSAAHKSNPYSYLQ</sequence>
<evidence type="ECO:0000256" key="6">
    <source>
        <dbReference type="SAM" id="MobiDB-lite"/>
    </source>
</evidence>
<dbReference type="Gene3D" id="4.10.280.10">
    <property type="entry name" value="Helix-loop-helix DNA-binding domain"/>
    <property type="match status" value="1"/>
</dbReference>
<reference evidence="9 10" key="1">
    <citation type="submission" date="2021-05" db="EMBL/GenBank/DDBJ databases">
        <authorList>
            <person name="Zahm M."/>
            <person name="Klopp C."/>
            <person name="Cabau C."/>
            <person name="Kuhl H."/>
            <person name="Suciu R."/>
            <person name="Ciorpac M."/>
            <person name="Holostenco D."/>
            <person name="Gessner J."/>
            <person name="Wuertz S."/>
            <person name="Hohne C."/>
            <person name="Stock M."/>
            <person name="Gislard M."/>
            <person name="Lluch J."/>
            <person name="Milhes M."/>
            <person name="Lampietro C."/>
            <person name="Lopez Roques C."/>
            <person name="Donnadieu C."/>
            <person name="Du K."/>
            <person name="Schartl M."/>
            <person name="Guiguen Y."/>
        </authorList>
    </citation>
    <scope>NUCLEOTIDE SEQUENCE [LARGE SCALE GENOMIC DNA]</scope>
    <source>
        <strain evidence="9">Hh-F2</strain>
        <tissue evidence="9">Blood</tissue>
    </source>
</reference>
<keyword evidence="2" id="KW-0805">Transcription regulation</keyword>
<dbReference type="PROSITE" id="PS50112">
    <property type="entry name" value="PAS"/>
    <property type="match status" value="1"/>
</dbReference>
<comment type="subcellular location">
    <subcellularLocation>
        <location evidence="1">Nucleus</location>
    </subcellularLocation>
</comment>
<dbReference type="Pfam" id="PF00989">
    <property type="entry name" value="PAS"/>
    <property type="match status" value="1"/>
</dbReference>
<feature type="domain" description="PAS" evidence="7">
    <location>
        <begin position="110"/>
        <end position="180"/>
    </location>
</feature>
<feature type="domain" description="BHLH" evidence="8">
    <location>
        <begin position="24"/>
        <end position="77"/>
    </location>
</feature>
<evidence type="ECO:0000313" key="9">
    <source>
        <dbReference type="EMBL" id="KAK6491864.1"/>
    </source>
</evidence>
<dbReference type="InterPro" id="IPR036638">
    <property type="entry name" value="HLH_DNA-bd_sf"/>
</dbReference>
<dbReference type="SMART" id="SM00353">
    <property type="entry name" value="HLH"/>
    <property type="match status" value="1"/>
</dbReference>
<comment type="caution">
    <text evidence="9">The sequence shown here is derived from an EMBL/GenBank/DDBJ whole genome shotgun (WGS) entry which is preliminary data.</text>
</comment>
<keyword evidence="4" id="KW-0804">Transcription</keyword>
<dbReference type="SUPFAM" id="SSF55785">
    <property type="entry name" value="PYP-like sensor domain (PAS domain)"/>
    <property type="match status" value="1"/>
</dbReference>
<dbReference type="SUPFAM" id="SSF47459">
    <property type="entry name" value="HLH, helix-loop-helix DNA-binding domain"/>
    <property type="match status" value="1"/>
</dbReference>
<dbReference type="InterPro" id="IPR039091">
    <property type="entry name" value="AHR/AHRR"/>
</dbReference>
<dbReference type="InterPro" id="IPR000014">
    <property type="entry name" value="PAS"/>
</dbReference>
<dbReference type="InterPro" id="IPR013767">
    <property type="entry name" value="PAS_fold"/>
</dbReference>
<organism evidence="9 10">
    <name type="scientific">Huso huso</name>
    <name type="common">Beluga</name>
    <name type="synonym">Acipenser huso</name>
    <dbReference type="NCBI Taxonomy" id="61971"/>
    <lineage>
        <taxon>Eukaryota</taxon>
        <taxon>Metazoa</taxon>
        <taxon>Chordata</taxon>
        <taxon>Craniata</taxon>
        <taxon>Vertebrata</taxon>
        <taxon>Euteleostomi</taxon>
        <taxon>Actinopterygii</taxon>
        <taxon>Chondrostei</taxon>
        <taxon>Acipenseriformes</taxon>
        <taxon>Acipenseridae</taxon>
        <taxon>Huso</taxon>
    </lineage>
</organism>
<protein>
    <submittedName>
        <fullName evidence="9">Aryl hydrocarbon receptor repressor-like</fullName>
    </submittedName>
</protein>
<evidence type="ECO:0000256" key="3">
    <source>
        <dbReference type="ARBA" id="ARBA00023125"/>
    </source>
</evidence>
<dbReference type="PANTHER" id="PTHR10649:SF3">
    <property type="entry name" value="ARYL HYDROCARBON RECEPTOR REPRESSOR"/>
    <property type="match status" value="1"/>
</dbReference>
<dbReference type="InterPro" id="IPR011598">
    <property type="entry name" value="bHLH_dom"/>
</dbReference>
<dbReference type="CDD" id="cd11435">
    <property type="entry name" value="bHLH-PAS_AhRR"/>
    <property type="match status" value="1"/>
</dbReference>
<proteinExistence type="predicted"/>
<dbReference type="Gene3D" id="3.30.450.20">
    <property type="entry name" value="PAS domain"/>
    <property type="match status" value="2"/>
</dbReference>
<gene>
    <name evidence="9" type="ORF">HHUSO_G4060</name>
</gene>
<evidence type="ECO:0000259" key="8">
    <source>
        <dbReference type="PROSITE" id="PS50888"/>
    </source>
</evidence>
<accession>A0ABR1A4M1</accession>
<dbReference type="InterPro" id="IPR039092">
    <property type="entry name" value="AHRR_bHLH"/>
</dbReference>
<evidence type="ECO:0000259" key="7">
    <source>
        <dbReference type="PROSITE" id="PS50112"/>
    </source>
</evidence>
<evidence type="ECO:0000256" key="5">
    <source>
        <dbReference type="ARBA" id="ARBA00023242"/>
    </source>
</evidence>
<evidence type="ECO:0000256" key="1">
    <source>
        <dbReference type="ARBA" id="ARBA00004123"/>
    </source>
</evidence>
<dbReference type="SMART" id="SM00091">
    <property type="entry name" value="PAS"/>
    <property type="match status" value="1"/>
</dbReference>
<evidence type="ECO:0000313" key="10">
    <source>
        <dbReference type="Proteomes" id="UP001369086"/>
    </source>
</evidence>
<dbReference type="InterPro" id="IPR035965">
    <property type="entry name" value="PAS-like_dom_sf"/>
</dbReference>
<dbReference type="EMBL" id="JAHFZB010000003">
    <property type="protein sequence ID" value="KAK6491864.1"/>
    <property type="molecule type" value="Genomic_DNA"/>
</dbReference>
<evidence type="ECO:0000256" key="4">
    <source>
        <dbReference type="ARBA" id="ARBA00023163"/>
    </source>
</evidence>
<dbReference type="CDD" id="cd00130">
    <property type="entry name" value="PAS"/>
    <property type="match status" value="1"/>
</dbReference>
<name>A0ABR1A4M1_HUSHU</name>
<feature type="region of interest" description="Disordered" evidence="6">
    <location>
        <begin position="11"/>
        <end position="36"/>
    </location>
</feature>
<keyword evidence="3" id="KW-0238">DNA-binding</keyword>
<keyword evidence="10" id="KW-1185">Reference proteome</keyword>
<dbReference type="PANTHER" id="PTHR10649">
    <property type="entry name" value="ARYL HYDROCARBON RECEPTOR"/>
    <property type="match status" value="1"/>
</dbReference>
<dbReference type="Pfam" id="PF00010">
    <property type="entry name" value="HLH"/>
    <property type="match status" value="1"/>
</dbReference>
<dbReference type="Proteomes" id="UP001369086">
    <property type="component" value="Unassembled WGS sequence"/>
</dbReference>
<dbReference type="PROSITE" id="PS50888">
    <property type="entry name" value="BHLH"/>
    <property type="match status" value="1"/>
</dbReference>